<reference evidence="2" key="1">
    <citation type="journal article" date="2013" name="Nature">
        <title>Draft genome of the wheat A-genome progenitor Triticum urartu.</title>
        <authorList>
            <person name="Ling H.Q."/>
            <person name="Zhao S."/>
            <person name="Liu D."/>
            <person name="Wang J."/>
            <person name="Sun H."/>
            <person name="Zhang C."/>
            <person name="Fan H."/>
            <person name="Li D."/>
            <person name="Dong L."/>
            <person name="Tao Y."/>
            <person name="Gao C."/>
            <person name="Wu H."/>
            <person name="Li Y."/>
            <person name="Cui Y."/>
            <person name="Guo X."/>
            <person name="Zheng S."/>
            <person name="Wang B."/>
            <person name="Yu K."/>
            <person name="Liang Q."/>
            <person name="Yang W."/>
            <person name="Lou X."/>
            <person name="Chen J."/>
            <person name="Feng M."/>
            <person name="Jian J."/>
            <person name="Zhang X."/>
            <person name="Luo G."/>
            <person name="Jiang Y."/>
            <person name="Liu J."/>
            <person name="Wang Z."/>
            <person name="Sha Y."/>
            <person name="Zhang B."/>
            <person name="Wu H."/>
            <person name="Tang D."/>
            <person name="Shen Q."/>
            <person name="Xue P."/>
            <person name="Zou S."/>
            <person name="Wang X."/>
            <person name="Liu X."/>
            <person name="Wang F."/>
            <person name="Yang Y."/>
            <person name="An X."/>
            <person name="Dong Z."/>
            <person name="Zhang K."/>
            <person name="Zhang X."/>
            <person name="Luo M.C."/>
            <person name="Dvorak J."/>
            <person name="Tong Y."/>
            <person name="Wang J."/>
            <person name="Yang H."/>
            <person name="Li Z."/>
            <person name="Wang D."/>
            <person name="Zhang A."/>
            <person name="Wang J."/>
        </authorList>
    </citation>
    <scope>NUCLEOTIDE SEQUENCE</scope>
    <source>
        <strain evidence="2">cv. G1812</strain>
    </source>
</reference>
<proteinExistence type="predicted"/>
<evidence type="ECO:0000313" key="2">
    <source>
        <dbReference type="Proteomes" id="UP000015106"/>
    </source>
</evidence>
<reference evidence="1" key="3">
    <citation type="submission" date="2022-06" db="UniProtKB">
        <authorList>
            <consortium name="EnsemblPlants"/>
        </authorList>
    </citation>
    <scope>IDENTIFICATION</scope>
</reference>
<accession>A0A8R7QDC6</accession>
<evidence type="ECO:0000313" key="1">
    <source>
        <dbReference type="EnsemblPlants" id="TuG1812G0500002859.01.T01"/>
    </source>
</evidence>
<sequence>MATMDGGRKTIGTTYRSRPSGVVQCGLRQRHSYGREVATPGGDVARKVAGWRSDARSLLAGAAGERGMLQGGRPRLCIRERGHSLWKITRSEIARLLSLSYLNFRLVPSHFLLWHAVQASDSTLESRSTVHNTGRE</sequence>
<keyword evidence="2" id="KW-1185">Reference proteome</keyword>
<dbReference type="Proteomes" id="UP000015106">
    <property type="component" value="Chromosome 5"/>
</dbReference>
<dbReference type="AlphaFoldDB" id="A0A8R7QDC6"/>
<organism evidence="1 2">
    <name type="scientific">Triticum urartu</name>
    <name type="common">Red wild einkorn</name>
    <name type="synonym">Crithodium urartu</name>
    <dbReference type="NCBI Taxonomy" id="4572"/>
    <lineage>
        <taxon>Eukaryota</taxon>
        <taxon>Viridiplantae</taxon>
        <taxon>Streptophyta</taxon>
        <taxon>Embryophyta</taxon>
        <taxon>Tracheophyta</taxon>
        <taxon>Spermatophyta</taxon>
        <taxon>Magnoliopsida</taxon>
        <taxon>Liliopsida</taxon>
        <taxon>Poales</taxon>
        <taxon>Poaceae</taxon>
        <taxon>BOP clade</taxon>
        <taxon>Pooideae</taxon>
        <taxon>Triticodae</taxon>
        <taxon>Triticeae</taxon>
        <taxon>Triticinae</taxon>
        <taxon>Triticum</taxon>
    </lineage>
</organism>
<name>A0A8R7QDC6_TRIUA</name>
<dbReference type="EnsemblPlants" id="TuG1812G0500002859.01.T01">
    <property type="protein sequence ID" value="TuG1812G0500002859.01.T01"/>
    <property type="gene ID" value="TuG1812G0500002859.01"/>
</dbReference>
<reference evidence="1" key="2">
    <citation type="submission" date="2018-03" db="EMBL/GenBank/DDBJ databases">
        <title>The Triticum urartu genome reveals the dynamic nature of wheat genome evolution.</title>
        <authorList>
            <person name="Ling H."/>
            <person name="Ma B."/>
            <person name="Shi X."/>
            <person name="Liu H."/>
            <person name="Dong L."/>
            <person name="Sun H."/>
            <person name="Cao Y."/>
            <person name="Gao Q."/>
            <person name="Zheng S."/>
            <person name="Li Y."/>
            <person name="Yu Y."/>
            <person name="Du H."/>
            <person name="Qi M."/>
            <person name="Li Y."/>
            <person name="Yu H."/>
            <person name="Cui Y."/>
            <person name="Wang N."/>
            <person name="Chen C."/>
            <person name="Wu H."/>
            <person name="Zhao Y."/>
            <person name="Zhang J."/>
            <person name="Li Y."/>
            <person name="Zhou W."/>
            <person name="Zhang B."/>
            <person name="Hu W."/>
            <person name="Eijk M."/>
            <person name="Tang J."/>
            <person name="Witsenboer H."/>
            <person name="Zhao S."/>
            <person name="Li Z."/>
            <person name="Zhang A."/>
            <person name="Wang D."/>
            <person name="Liang C."/>
        </authorList>
    </citation>
    <scope>NUCLEOTIDE SEQUENCE [LARGE SCALE GENOMIC DNA]</scope>
    <source>
        <strain evidence="1">cv. G1812</strain>
    </source>
</reference>
<dbReference type="Gramene" id="TuG1812G0500002859.01.T01">
    <property type="protein sequence ID" value="TuG1812G0500002859.01.T01"/>
    <property type="gene ID" value="TuG1812G0500002859.01"/>
</dbReference>
<protein>
    <submittedName>
        <fullName evidence="1">Uncharacterized protein</fullName>
    </submittedName>
</protein>